<evidence type="ECO:0000256" key="3">
    <source>
        <dbReference type="ARBA" id="ARBA00022679"/>
    </source>
</evidence>
<dbReference type="Pfam" id="PF04055">
    <property type="entry name" value="Radical_SAM"/>
    <property type="match status" value="1"/>
</dbReference>
<dbReference type="GO" id="GO:0046872">
    <property type="term" value="F:metal ion binding"/>
    <property type="evidence" value="ECO:0007669"/>
    <property type="project" value="UniProtKB-KW"/>
</dbReference>
<comment type="caution">
    <text evidence="9">The sequence shown here is derived from an EMBL/GenBank/DDBJ whole genome shotgun (WGS) entry which is preliminary data.</text>
</comment>
<keyword evidence="3" id="KW-0808">Transferase</keyword>
<evidence type="ECO:0000256" key="5">
    <source>
        <dbReference type="ARBA" id="ARBA00022723"/>
    </source>
</evidence>
<dbReference type="AlphaFoldDB" id="A0A967C6Y2"/>
<evidence type="ECO:0000256" key="7">
    <source>
        <dbReference type="ARBA" id="ARBA00023014"/>
    </source>
</evidence>
<evidence type="ECO:0000313" key="10">
    <source>
        <dbReference type="Proteomes" id="UP000761264"/>
    </source>
</evidence>
<organism evidence="9 10">
    <name type="scientific">Pelagibius litoralis</name>
    <dbReference type="NCBI Taxonomy" id="374515"/>
    <lineage>
        <taxon>Bacteria</taxon>
        <taxon>Pseudomonadati</taxon>
        <taxon>Pseudomonadota</taxon>
        <taxon>Alphaproteobacteria</taxon>
        <taxon>Rhodospirillales</taxon>
        <taxon>Rhodovibrionaceae</taxon>
        <taxon>Pelagibius</taxon>
    </lineage>
</organism>
<dbReference type="InterPro" id="IPR034466">
    <property type="entry name" value="Methyltransferase_Class_B"/>
</dbReference>
<keyword evidence="2" id="KW-0489">Methyltransferase</keyword>
<dbReference type="SFLD" id="SFLDS00029">
    <property type="entry name" value="Radical_SAM"/>
    <property type="match status" value="1"/>
</dbReference>
<feature type="domain" description="Radical SAM core" evidence="8">
    <location>
        <begin position="198"/>
        <end position="428"/>
    </location>
</feature>
<evidence type="ECO:0000256" key="2">
    <source>
        <dbReference type="ARBA" id="ARBA00022603"/>
    </source>
</evidence>
<evidence type="ECO:0000256" key="1">
    <source>
        <dbReference type="ARBA" id="ARBA00001966"/>
    </source>
</evidence>
<dbReference type="GO" id="GO:0003824">
    <property type="term" value="F:catalytic activity"/>
    <property type="evidence" value="ECO:0007669"/>
    <property type="project" value="InterPro"/>
</dbReference>
<dbReference type="EMBL" id="JAAQPH010000002">
    <property type="protein sequence ID" value="NIA67707.1"/>
    <property type="molecule type" value="Genomic_DNA"/>
</dbReference>
<dbReference type="InterPro" id="IPR058240">
    <property type="entry name" value="rSAM_sf"/>
</dbReference>
<dbReference type="RefSeq" id="WP_167221510.1">
    <property type="nucleotide sequence ID" value="NZ_JAAQPH010000002.1"/>
</dbReference>
<dbReference type="Gene3D" id="3.80.30.20">
    <property type="entry name" value="tm_1862 like domain"/>
    <property type="match status" value="1"/>
</dbReference>
<evidence type="ECO:0000259" key="8">
    <source>
        <dbReference type="PROSITE" id="PS51918"/>
    </source>
</evidence>
<keyword evidence="5" id="KW-0479">Metal-binding</keyword>
<evidence type="ECO:0000256" key="6">
    <source>
        <dbReference type="ARBA" id="ARBA00023004"/>
    </source>
</evidence>
<accession>A0A967C6Y2</accession>
<reference evidence="9" key="1">
    <citation type="submission" date="2020-03" db="EMBL/GenBank/DDBJ databases">
        <title>Genome of Pelagibius litoralis DSM 21314T.</title>
        <authorList>
            <person name="Wang G."/>
        </authorList>
    </citation>
    <scope>NUCLEOTIDE SEQUENCE</scope>
    <source>
        <strain evidence="9">DSM 21314</strain>
    </source>
</reference>
<protein>
    <submittedName>
        <fullName evidence="9">Radical SAM protein</fullName>
    </submittedName>
</protein>
<dbReference type="InterPro" id="IPR023404">
    <property type="entry name" value="rSAM_horseshoe"/>
</dbReference>
<sequence length="596" mass="67956">MSKGDREQRFCIELIKPSHYDDDGYVIQWAKAWVPSNTLSSLYGITLDVMERRLLGDDVEIELNAYDETNTIIPIKNIIRRLTDPDVKGIVCLVGVQSNQFPRAMDMARQFRAKGIQVAIGGFHPSGCLSMLPELPPDLQEALDLGISLYAGEGEGRLHLFYQDALNQNLKPIYNYMNDLPGIDNQPTPYLPESMVRRYGGSVACFDAGRGCPFQCSFCTIINVQGRKSRFREADDVERLVRANIEQGINRFFITDDNFARNKNWEAIFDRLGDLKEETGLPFSIIIQVDTLCHKIENFIAKAKRAGVARVFIGLENINPDNLMAAKKRQNRITEYRLMLQEWRNHQILTYAGYILGFPADTPEKIAHDIEVIKRELPIDILEFFCLTPLPGSEDHQSLHKHGIAMDPDMNIYDLEHVCTGHALMTKDEWQGIYNKAWDLYYSDDHLETLMKRMLVSGNKPERIWAHALQFAGSIRYEKVHPLQGGYFRRKVRTQRRSTMPLESPLVFYPRRVWETLTTYIPFAGFALRLWIKCQQVKRDPANKNYTDLALTPVTDHGEDESLEMFAHTGAAQAAVAKAQKEAAAREKHAKVAAAG</sequence>
<dbReference type="PROSITE" id="PS51918">
    <property type="entry name" value="RADICAL_SAM"/>
    <property type="match status" value="1"/>
</dbReference>
<dbReference type="Proteomes" id="UP000761264">
    <property type="component" value="Unassembled WGS sequence"/>
</dbReference>
<dbReference type="Gene3D" id="3.40.50.280">
    <property type="entry name" value="Cobalamin-binding domain"/>
    <property type="match status" value="1"/>
</dbReference>
<dbReference type="InterPro" id="IPR006638">
    <property type="entry name" value="Elp3/MiaA/NifB-like_rSAM"/>
</dbReference>
<keyword evidence="7" id="KW-0411">Iron-sulfur</keyword>
<dbReference type="PANTHER" id="PTHR43409">
    <property type="entry name" value="ANAEROBIC MAGNESIUM-PROTOPORPHYRIN IX MONOMETHYL ESTER CYCLASE-RELATED"/>
    <property type="match status" value="1"/>
</dbReference>
<evidence type="ECO:0000256" key="4">
    <source>
        <dbReference type="ARBA" id="ARBA00022691"/>
    </source>
</evidence>
<proteinExistence type="predicted"/>
<dbReference type="SMART" id="SM00729">
    <property type="entry name" value="Elp3"/>
    <property type="match status" value="1"/>
</dbReference>
<dbReference type="SUPFAM" id="SSF102114">
    <property type="entry name" value="Radical SAM enzymes"/>
    <property type="match status" value="1"/>
</dbReference>
<dbReference type="SFLD" id="SFLDG01082">
    <property type="entry name" value="B12-binding_domain_containing"/>
    <property type="match status" value="1"/>
</dbReference>
<keyword evidence="10" id="KW-1185">Reference proteome</keyword>
<dbReference type="InterPro" id="IPR051198">
    <property type="entry name" value="BchE-like"/>
</dbReference>
<dbReference type="GO" id="GO:0005829">
    <property type="term" value="C:cytosol"/>
    <property type="evidence" value="ECO:0007669"/>
    <property type="project" value="TreeGrafter"/>
</dbReference>
<dbReference type="InterPro" id="IPR007197">
    <property type="entry name" value="rSAM"/>
</dbReference>
<comment type="cofactor">
    <cofactor evidence="1">
        <name>[4Fe-4S] cluster</name>
        <dbReference type="ChEBI" id="CHEBI:49883"/>
    </cofactor>
</comment>
<name>A0A967C6Y2_9PROT</name>
<gene>
    <name evidence="9" type="ORF">HBA54_03810</name>
</gene>
<dbReference type="CDD" id="cd01335">
    <property type="entry name" value="Radical_SAM"/>
    <property type="match status" value="1"/>
</dbReference>
<keyword evidence="6" id="KW-0408">Iron</keyword>
<dbReference type="GO" id="GO:0051539">
    <property type="term" value="F:4 iron, 4 sulfur cluster binding"/>
    <property type="evidence" value="ECO:0007669"/>
    <property type="project" value="UniProtKB-KW"/>
</dbReference>
<dbReference type="PANTHER" id="PTHR43409:SF7">
    <property type="entry name" value="BLL1977 PROTEIN"/>
    <property type="match status" value="1"/>
</dbReference>
<dbReference type="SFLD" id="SFLDG01123">
    <property type="entry name" value="methyltransferase_(Class_B)"/>
    <property type="match status" value="1"/>
</dbReference>
<keyword evidence="4" id="KW-0949">S-adenosyl-L-methionine</keyword>
<evidence type="ECO:0000313" key="9">
    <source>
        <dbReference type="EMBL" id="NIA67707.1"/>
    </source>
</evidence>